<name>A0A9W8B479_9FUNG</name>
<organism evidence="3 4">
    <name type="scientific">Dimargaris verticillata</name>
    <dbReference type="NCBI Taxonomy" id="2761393"/>
    <lineage>
        <taxon>Eukaryota</taxon>
        <taxon>Fungi</taxon>
        <taxon>Fungi incertae sedis</taxon>
        <taxon>Zoopagomycota</taxon>
        <taxon>Kickxellomycotina</taxon>
        <taxon>Dimargaritomycetes</taxon>
        <taxon>Dimargaritales</taxon>
        <taxon>Dimargaritaceae</taxon>
        <taxon>Dimargaris</taxon>
    </lineage>
</organism>
<dbReference type="EMBL" id="JANBQB010000354">
    <property type="protein sequence ID" value="KAJ1977362.1"/>
    <property type="molecule type" value="Genomic_DNA"/>
</dbReference>
<comment type="caution">
    <text evidence="3">The sequence shown here is derived from an EMBL/GenBank/DDBJ whole genome shotgun (WGS) entry which is preliminary data.</text>
</comment>
<keyword evidence="4" id="KW-1185">Reference proteome</keyword>
<dbReference type="AlphaFoldDB" id="A0A9W8B479"/>
<feature type="compositionally biased region" description="Polar residues" evidence="1">
    <location>
        <begin position="142"/>
        <end position="151"/>
    </location>
</feature>
<evidence type="ECO:0000256" key="1">
    <source>
        <dbReference type="SAM" id="MobiDB-lite"/>
    </source>
</evidence>
<sequence>MTNQPGPQASFAEAQLAKYGWKRGQGLGRSNDGIKKAVKVSRKSDRKGVGATNNDWGFAWWDHIYNKSARGIQVTQAEGDLQVKATQAVDVVREHKSTHLLSVAPPSPKTPANSFEINSPSPTAKPSVGLVFNMFVRATNQPASTESQKLASTGTPSTSSNSKSVSTPRDYSIGVTDAELFQACGGRTARKGARLLGQGDQGKLERTQTFATISTAPLTSGTSVQPEESSVVVEKSTAQQSKKRRRERQESKSAKKAKKDKNVKKKAKKSKRSAG</sequence>
<evidence type="ECO:0000313" key="3">
    <source>
        <dbReference type="EMBL" id="KAJ1977362.1"/>
    </source>
</evidence>
<dbReference type="OrthoDB" id="29523at2759"/>
<evidence type="ECO:0000259" key="2">
    <source>
        <dbReference type="PROSITE" id="PS50174"/>
    </source>
</evidence>
<feature type="compositionally biased region" description="Polar residues" evidence="1">
    <location>
        <begin position="214"/>
        <end position="226"/>
    </location>
</feature>
<feature type="domain" description="G-patch" evidence="2">
    <location>
        <begin position="8"/>
        <end position="54"/>
    </location>
</feature>
<feature type="region of interest" description="Disordered" evidence="1">
    <location>
        <begin position="23"/>
        <end position="49"/>
    </location>
</feature>
<dbReference type="InterPro" id="IPR050656">
    <property type="entry name" value="PINX1"/>
</dbReference>
<proteinExistence type="predicted"/>
<feature type="compositionally biased region" description="Low complexity" evidence="1">
    <location>
        <begin position="152"/>
        <end position="167"/>
    </location>
</feature>
<gene>
    <name evidence="3" type="ORF">H4R34_003609</name>
</gene>
<dbReference type="Pfam" id="PF01585">
    <property type="entry name" value="G-patch"/>
    <property type="match status" value="1"/>
</dbReference>
<dbReference type="PANTHER" id="PTHR23149">
    <property type="entry name" value="G PATCH DOMAIN CONTAINING PROTEIN"/>
    <property type="match status" value="1"/>
</dbReference>
<feature type="compositionally biased region" description="Low complexity" evidence="1">
    <location>
        <begin position="227"/>
        <end position="240"/>
    </location>
</feature>
<protein>
    <recommendedName>
        <fullName evidence="2">G-patch domain-containing protein</fullName>
    </recommendedName>
</protein>
<reference evidence="3" key="1">
    <citation type="submission" date="2022-07" db="EMBL/GenBank/DDBJ databases">
        <title>Phylogenomic reconstructions and comparative analyses of Kickxellomycotina fungi.</title>
        <authorList>
            <person name="Reynolds N.K."/>
            <person name="Stajich J.E."/>
            <person name="Barry K."/>
            <person name="Grigoriev I.V."/>
            <person name="Crous P."/>
            <person name="Smith M.E."/>
        </authorList>
    </citation>
    <scope>NUCLEOTIDE SEQUENCE</scope>
    <source>
        <strain evidence="3">RSA 567</strain>
    </source>
</reference>
<dbReference type="GO" id="GO:0003676">
    <property type="term" value="F:nucleic acid binding"/>
    <property type="evidence" value="ECO:0007669"/>
    <property type="project" value="InterPro"/>
</dbReference>
<feature type="compositionally biased region" description="Basic residues" evidence="1">
    <location>
        <begin position="254"/>
        <end position="275"/>
    </location>
</feature>
<dbReference type="SMART" id="SM00443">
    <property type="entry name" value="G_patch"/>
    <property type="match status" value="1"/>
</dbReference>
<dbReference type="Proteomes" id="UP001151582">
    <property type="component" value="Unassembled WGS sequence"/>
</dbReference>
<feature type="region of interest" description="Disordered" evidence="1">
    <location>
        <begin position="214"/>
        <end position="275"/>
    </location>
</feature>
<dbReference type="PROSITE" id="PS50174">
    <property type="entry name" value="G_PATCH"/>
    <property type="match status" value="1"/>
</dbReference>
<accession>A0A9W8B479</accession>
<dbReference type="GO" id="GO:0005730">
    <property type="term" value="C:nucleolus"/>
    <property type="evidence" value="ECO:0007669"/>
    <property type="project" value="TreeGrafter"/>
</dbReference>
<dbReference type="InterPro" id="IPR000467">
    <property type="entry name" value="G_patch_dom"/>
</dbReference>
<evidence type="ECO:0000313" key="4">
    <source>
        <dbReference type="Proteomes" id="UP001151582"/>
    </source>
</evidence>
<dbReference type="PANTHER" id="PTHR23149:SF9">
    <property type="entry name" value="G PATCH DOMAIN-CONTAINING PROTEIN 4"/>
    <property type="match status" value="1"/>
</dbReference>
<feature type="region of interest" description="Disordered" evidence="1">
    <location>
        <begin position="142"/>
        <end position="169"/>
    </location>
</feature>